<dbReference type="AlphaFoldDB" id="A0ABD5LBP7"/>
<dbReference type="RefSeq" id="WP_163860771.1">
    <property type="nucleotide sequence ID" value="NZ_CP095443.1"/>
</dbReference>
<dbReference type="InterPro" id="IPR008136">
    <property type="entry name" value="CinA_C"/>
</dbReference>
<feature type="domain" description="CinA C-terminal" evidence="1">
    <location>
        <begin position="9"/>
        <end position="165"/>
    </location>
</feature>
<reference evidence="2 3" key="1">
    <citation type="submission" date="2021-04" db="EMBL/GenBank/DDBJ databases">
        <title>Determining the burden of carbapenem-resistant Enterobacterales from a tertiary public heath setting in Bangladesh: a clinical, epidemiological, and molecular study.</title>
        <authorList>
            <person name="Farzana R."/>
            <person name="Walsh T.R."/>
        </authorList>
    </citation>
    <scope>NUCLEOTIDE SEQUENCE [LARGE SCALE GENOMIC DNA]</scope>
    <source>
        <strain evidence="3">dmpro_s316</strain>
    </source>
</reference>
<gene>
    <name evidence="2" type="primary">pncC</name>
    <name evidence="2" type="ORF">KDV35_14620</name>
</gene>
<comment type="caution">
    <text evidence="2">The sequence shown here is derived from an EMBL/GenBank/DDBJ whole genome shotgun (WGS) entry which is preliminary data.</text>
</comment>
<evidence type="ECO:0000313" key="3">
    <source>
        <dbReference type="Proteomes" id="UP001495779"/>
    </source>
</evidence>
<protein>
    <submittedName>
        <fullName evidence="2">Nicotinamide-nucleotide amidase</fullName>
        <ecNumber evidence="2">3.5.1.42</ecNumber>
    </submittedName>
</protein>
<dbReference type="SUPFAM" id="SSF142433">
    <property type="entry name" value="CinA-like"/>
    <property type="match status" value="1"/>
</dbReference>
<dbReference type="InterPro" id="IPR036653">
    <property type="entry name" value="CinA-like_C"/>
</dbReference>
<name>A0ABD5LBP7_PROST</name>
<dbReference type="GO" id="GO:0019159">
    <property type="term" value="F:nicotinamide-nucleotide amidase activity"/>
    <property type="evidence" value="ECO:0007669"/>
    <property type="project" value="UniProtKB-EC"/>
</dbReference>
<sequence>MINESYLETLSIQLAEVLKKQGKTITCAESCTGGWIAKVLTDIAGSSDYFHRGFVTYSNEAKHQMIGVTNESLQKFGAVSEQVVSEMALGALTEAAADLAISVSGIAGPGGGSDAKPVGTVWFGFAQKNATGRAHVTVKHCIFQGDRNSVRLQSTAYALETLLQIISEKSS</sequence>
<dbReference type="EC" id="3.5.1.42" evidence="2"/>
<proteinExistence type="predicted"/>
<dbReference type="Gene3D" id="3.90.950.20">
    <property type="entry name" value="CinA-like"/>
    <property type="match status" value="1"/>
</dbReference>
<organism evidence="2 3">
    <name type="scientific">Providencia stuartii</name>
    <dbReference type="NCBI Taxonomy" id="588"/>
    <lineage>
        <taxon>Bacteria</taxon>
        <taxon>Pseudomonadati</taxon>
        <taxon>Pseudomonadota</taxon>
        <taxon>Gammaproteobacteria</taxon>
        <taxon>Enterobacterales</taxon>
        <taxon>Morganellaceae</taxon>
        <taxon>Providencia</taxon>
    </lineage>
</organism>
<dbReference type="NCBIfam" id="TIGR00199">
    <property type="entry name" value="PncC_domain"/>
    <property type="match status" value="1"/>
</dbReference>
<dbReference type="EMBL" id="JAGSRH010000022">
    <property type="protein sequence ID" value="MER5078085.1"/>
    <property type="molecule type" value="Genomic_DNA"/>
</dbReference>
<dbReference type="Pfam" id="PF02464">
    <property type="entry name" value="CinA"/>
    <property type="match status" value="1"/>
</dbReference>
<accession>A0ABD5LBP7</accession>
<evidence type="ECO:0000313" key="2">
    <source>
        <dbReference type="EMBL" id="MER5078085.1"/>
    </source>
</evidence>
<evidence type="ECO:0000259" key="1">
    <source>
        <dbReference type="Pfam" id="PF02464"/>
    </source>
</evidence>
<dbReference type="NCBIfam" id="NF002975">
    <property type="entry name" value="PRK03661.1"/>
    <property type="match status" value="1"/>
</dbReference>
<keyword evidence="2" id="KW-0378">Hydrolase</keyword>
<dbReference type="Proteomes" id="UP001495779">
    <property type="component" value="Unassembled WGS sequence"/>
</dbReference>